<proteinExistence type="predicted"/>
<evidence type="ECO:0000256" key="1">
    <source>
        <dbReference type="SAM" id="Phobius"/>
    </source>
</evidence>
<dbReference type="AlphaFoldDB" id="A0A0M3IQE2"/>
<dbReference type="WBParaSite" id="ALUE_0002097001-mRNA-1">
    <property type="protein sequence ID" value="ALUE_0002097001-mRNA-1"/>
    <property type="gene ID" value="ALUE_0002097001"/>
</dbReference>
<keyword evidence="2" id="KW-1185">Reference proteome</keyword>
<organism evidence="2 3">
    <name type="scientific">Ascaris lumbricoides</name>
    <name type="common">Giant roundworm</name>
    <dbReference type="NCBI Taxonomy" id="6252"/>
    <lineage>
        <taxon>Eukaryota</taxon>
        <taxon>Metazoa</taxon>
        <taxon>Ecdysozoa</taxon>
        <taxon>Nematoda</taxon>
        <taxon>Chromadorea</taxon>
        <taxon>Rhabditida</taxon>
        <taxon>Spirurina</taxon>
        <taxon>Ascaridomorpha</taxon>
        <taxon>Ascaridoidea</taxon>
        <taxon>Ascarididae</taxon>
        <taxon>Ascaris</taxon>
    </lineage>
</organism>
<sequence length="97" mass="11340">MRFFMIISYHLIFRGIPESYAFGRFVAGTLFWSFTYVGDGIVVTVFNRNERRIKQICPKKCFVLKGPLKKNTSSMWAAQQTPPQLRGYFDKPSIQYC</sequence>
<keyword evidence="1" id="KW-1133">Transmembrane helix</keyword>
<evidence type="ECO:0000313" key="2">
    <source>
        <dbReference type="Proteomes" id="UP000036681"/>
    </source>
</evidence>
<dbReference type="Proteomes" id="UP000036681">
    <property type="component" value="Unplaced"/>
</dbReference>
<protein>
    <submittedName>
        <fullName evidence="3">Acyl_transf_3 domain-containing protein</fullName>
    </submittedName>
</protein>
<reference evidence="3" key="1">
    <citation type="submission" date="2017-02" db="UniProtKB">
        <authorList>
            <consortium name="WormBaseParasite"/>
        </authorList>
    </citation>
    <scope>IDENTIFICATION</scope>
</reference>
<name>A0A0M3IQE2_ASCLU</name>
<keyword evidence="1" id="KW-0472">Membrane</keyword>
<keyword evidence="1" id="KW-0812">Transmembrane</keyword>
<evidence type="ECO:0000313" key="3">
    <source>
        <dbReference type="WBParaSite" id="ALUE_0002097001-mRNA-1"/>
    </source>
</evidence>
<accession>A0A0M3IQE2</accession>
<feature type="transmembrane region" description="Helical" evidence="1">
    <location>
        <begin position="20"/>
        <end position="46"/>
    </location>
</feature>